<accession>A0A8H4RI12</accession>
<evidence type="ECO:0000256" key="9">
    <source>
        <dbReference type="RuleBase" id="RU364144"/>
    </source>
</evidence>
<keyword evidence="12" id="KW-1185">Reference proteome</keyword>
<evidence type="ECO:0000313" key="11">
    <source>
        <dbReference type="EMBL" id="KAF4630437.1"/>
    </source>
</evidence>
<evidence type="ECO:0000256" key="3">
    <source>
        <dbReference type="ARBA" id="ARBA00020637"/>
    </source>
</evidence>
<comment type="subcellular location">
    <subcellularLocation>
        <location evidence="1 9">Nucleus</location>
    </subcellularLocation>
</comment>
<dbReference type="GO" id="GO:0006357">
    <property type="term" value="P:regulation of transcription by RNA polymerase II"/>
    <property type="evidence" value="ECO:0007669"/>
    <property type="project" value="InterPro"/>
</dbReference>
<comment type="similarity">
    <text evidence="2 9">Belongs to the Mediator complex subunit 8 family.</text>
</comment>
<comment type="caution">
    <text evidence="11">The sequence shown here is derived from an EMBL/GenBank/DDBJ whole genome shotgun (WGS) entry which is preliminary data.</text>
</comment>
<feature type="compositionally biased region" description="Polar residues" evidence="10">
    <location>
        <begin position="199"/>
        <end position="212"/>
    </location>
</feature>
<keyword evidence="5 9" id="KW-0010">Activator</keyword>
<dbReference type="Gene3D" id="1.20.58.1710">
    <property type="match status" value="1"/>
</dbReference>
<evidence type="ECO:0000313" key="12">
    <source>
        <dbReference type="Proteomes" id="UP000566819"/>
    </source>
</evidence>
<comment type="subunit">
    <text evidence="9">Component of the Mediator complex.</text>
</comment>
<dbReference type="PANTHER" id="PTHR13074:SF9">
    <property type="entry name" value="MEDIATOR OF RNA POLYMERASE II TRANSCRIPTION SUBUNIT 8"/>
    <property type="match status" value="1"/>
</dbReference>
<reference evidence="11 12" key="1">
    <citation type="submission" date="2020-03" db="EMBL/GenBank/DDBJ databases">
        <title>Draft Genome Sequence of Cudoniella acicularis.</title>
        <authorList>
            <person name="Buettner E."/>
            <person name="Kellner H."/>
        </authorList>
    </citation>
    <scope>NUCLEOTIDE SEQUENCE [LARGE SCALE GENOMIC DNA]</scope>
    <source>
        <strain evidence="11 12">DSM 108380</strain>
    </source>
</reference>
<dbReference type="Pfam" id="PF10232">
    <property type="entry name" value="Med8"/>
    <property type="match status" value="1"/>
</dbReference>
<evidence type="ECO:0000256" key="2">
    <source>
        <dbReference type="ARBA" id="ARBA00005716"/>
    </source>
</evidence>
<evidence type="ECO:0000256" key="6">
    <source>
        <dbReference type="ARBA" id="ARBA00023163"/>
    </source>
</evidence>
<evidence type="ECO:0000256" key="5">
    <source>
        <dbReference type="ARBA" id="ARBA00023159"/>
    </source>
</evidence>
<sequence length="253" mass="28176">MAQVGLGQEDLKALEQTRQRLYQLKNNIASLKGNILQSNPLPPWHSIQNSTSILVTSLQSLSAHLETHSEDFNRIAVHPSTNFPGREHEGILIHLLRKKLEPGVEKAVEEAREVGQTHKDGSDEELWDWSRDWIEGRLRAFAENEAPDDFTAEERERGLENVNTGLRRKLDERRPGMDDDESENESDEDEDEVMGNNGPDGTSAQTTASGQVQFGLGLVAQDPNGKKRSEAEILRFATSGTVLEPGHGPGVRR</sequence>
<dbReference type="Proteomes" id="UP000566819">
    <property type="component" value="Unassembled WGS sequence"/>
</dbReference>
<dbReference type="AlphaFoldDB" id="A0A8H4RI12"/>
<organism evidence="11 12">
    <name type="scientific">Cudoniella acicularis</name>
    <dbReference type="NCBI Taxonomy" id="354080"/>
    <lineage>
        <taxon>Eukaryota</taxon>
        <taxon>Fungi</taxon>
        <taxon>Dikarya</taxon>
        <taxon>Ascomycota</taxon>
        <taxon>Pezizomycotina</taxon>
        <taxon>Leotiomycetes</taxon>
        <taxon>Helotiales</taxon>
        <taxon>Tricladiaceae</taxon>
        <taxon>Cudoniella</taxon>
    </lineage>
</organism>
<dbReference type="InterPro" id="IPR019364">
    <property type="entry name" value="Mediatior_Med8_fun/met"/>
</dbReference>
<keyword evidence="7 9" id="KW-0539">Nucleus</keyword>
<gene>
    <name evidence="9" type="primary">MED8</name>
    <name evidence="11" type="ORF">G7Y89_g7700</name>
</gene>
<keyword evidence="6 9" id="KW-0804">Transcription</keyword>
<keyword evidence="4 9" id="KW-0805">Transcription regulation</keyword>
<feature type="region of interest" description="Disordered" evidence="10">
    <location>
        <begin position="148"/>
        <end position="228"/>
    </location>
</feature>
<dbReference type="GO" id="GO:0003712">
    <property type="term" value="F:transcription coregulator activity"/>
    <property type="evidence" value="ECO:0007669"/>
    <property type="project" value="InterPro"/>
</dbReference>
<proteinExistence type="inferred from homology"/>
<comment type="function">
    <text evidence="9">Component of the Mediator complex, a coactivator involved in the regulated transcription of nearly all RNA polymerase II-dependent genes. Mediator functions as a bridge to convey information from gene-specific regulatory proteins to the basal RNA polymerase II transcription machinery. Mediator is recruited to promoters by direct interactions with regulatory proteins and serves as a scaffold for the assembly of a functional preinitiation complex with RNA polymerase II and the general transcription factors.</text>
</comment>
<dbReference type="GO" id="GO:0070847">
    <property type="term" value="C:core mediator complex"/>
    <property type="evidence" value="ECO:0007669"/>
    <property type="project" value="TreeGrafter"/>
</dbReference>
<evidence type="ECO:0000256" key="1">
    <source>
        <dbReference type="ARBA" id="ARBA00004123"/>
    </source>
</evidence>
<dbReference type="GO" id="GO:0016592">
    <property type="term" value="C:mediator complex"/>
    <property type="evidence" value="ECO:0007669"/>
    <property type="project" value="InterPro"/>
</dbReference>
<dbReference type="GO" id="GO:0000978">
    <property type="term" value="F:RNA polymerase II cis-regulatory region sequence-specific DNA binding"/>
    <property type="evidence" value="ECO:0007669"/>
    <property type="project" value="TreeGrafter"/>
</dbReference>
<feature type="compositionally biased region" description="Acidic residues" evidence="10">
    <location>
        <begin position="178"/>
        <end position="193"/>
    </location>
</feature>
<name>A0A8H4RI12_9HELO</name>
<dbReference type="OrthoDB" id="5329317at2759"/>
<protein>
    <recommendedName>
        <fullName evidence="3 9">Mediator of RNA polymerase II transcription subunit 8</fullName>
    </recommendedName>
    <alternativeName>
        <fullName evidence="8 9">Mediator complex subunit 8</fullName>
    </alternativeName>
</protein>
<evidence type="ECO:0000256" key="7">
    <source>
        <dbReference type="ARBA" id="ARBA00023242"/>
    </source>
</evidence>
<dbReference type="EMBL" id="JAAMPI010000550">
    <property type="protein sequence ID" value="KAF4630437.1"/>
    <property type="molecule type" value="Genomic_DNA"/>
</dbReference>
<dbReference type="Gene3D" id="6.10.250.2610">
    <property type="match status" value="1"/>
</dbReference>
<evidence type="ECO:0000256" key="4">
    <source>
        <dbReference type="ARBA" id="ARBA00023015"/>
    </source>
</evidence>
<dbReference type="PANTHER" id="PTHR13074">
    <property type="entry name" value="MEDIATOR OF RNA POLYMERASE II TRANSCRIPTION SUBUNIT 8"/>
    <property type="match status" value="1"/>
</dbReference>
<evidence type="ECO:0000256" key="10">
    <source>
        <dbReference type="SAM" id="MobiDB-lite"/>
    </source>
</evidence>
<evidence type="ECO:0000256" key="8">
    <source>
        <dbReference type="ARBA" id="ARBA00031261"/>
    </source>
</evidence>
<feature type="compositionally biased region" description="Basic and acidic residues" evidence="10">
    <location>
        <begin position="168"/>
        <end position="177"/>
    </location>
</feature>